<dbReference type="SUPFAM" id="SSF103473">
    <property type="entry name" value="MFS general substrate transporter"/>
    <property type="match status" value="1"/>
</dbReference>
<keyword evidence="9" id="KW-1185">Reference proteome</keyword>
<feature type="transmembrane region" description="Helical" evidence="7">
    <location>
        <begin position="360"/>
        <end position="380"/>
    </location>
</feature>
<organism evidence="8 9">
    <name type="scientific">Lachnellula suecica</name>
    <dbReference type="NCBI Taxonomy" id="602035"/>
    <lineage>
        <taxon>Eukaryota</taxon>
        <taxon>Fungi</taxon>
        <taxon>Dikarya</taxon>
        <taxon>Ascomycota</taxon>
        <taxon>Pezizomycotina</taxon>
        <taxon>Leotiomycetes</taxon>
        <taxon>Helotiales</taxon>
        <taxon>Lachnaceae</taxon>
        <taxon>Lachnellula</taxon>
    </lineage>
</organism>
<dbReference type="PANTHER" id="PTHR43791:SF15">
    <property type="entry name" value="TRANSPORTER SEO1-RELATED"/>
    <property type="match status" value="1"/>
</dbReference>
<comment type="caution">
    <text evidence="8">The sequence shown here is derived from an EMBL/GenBank/DDBJ whole genome shotgun (WGS) entry which is preliminary data.</text>
</comment>
<dbReference type="GO" id="GO:0016020">
    <property type="term" value="C:membrane"/>
    <property type="evidence" value="ECO:0007669"/>
    <property type="project" value="UniProtKB-SubCell"/>
</dbReference>
<evidence type="ECO:0000256" key="7">
    <source>
        <dbReference type="SAM" id="Phobius"/>
    </source>
</evidence>
<keyword evidence="4 7" id="KW-1133">Transmembrane helix</keyword>
<comment type="subcellular location">
    <subcellularLocation>
        <location evidence="1">Membrane</location>
        <topology evidence="1">Multi-pass membrane protein</topology>
    </subcellularLocation>
</comment>
<reference evidence="8 9" key="1">
    <citation type="submission" date="2018-05" db="EMBL/GenBank/DDBJ databases">
        <title>Genome sequencing and assembly of the regulated plant pathogen Lachnellula willkommii and related sister species for the development of diagnostic species identification markers.</title>
        <authorList>
            <person name="Giroux E."/>
            <person name="Bilodeau G."/>
        </authorList>
    </citation>
    <scope>NUCLEOTIDE SEQUENCE [LARGE SCALE GENOMIC DNA]</scope>
    <source>
        <strain evidence="8 9">CBS 268.59</strain>
    </source>
</reference>
<feature type="transmembrane region" description="Helical" evidence="7">
    <location>
        <begin position="425"/>
        <end position="444"/>
    </location>
</feature>
<name>A0A8T9CH37_9HELO</name>
<dbReference type="PANTHER" id="PTHR43791">
    <property type="entry name" value="PERMEASE-RELATED"/>
    <property type="match status" value="1"/>
</dbReference>
<dbReference type="Proteomes" id="UP000469558">
    <property type="component" value="Unassembled WGS sequence"/>
</dbReference>
<dbReference type="OrthoDB" id="3639251at2759"/>
<evidence type="ECO:0000256" key="3">
    <source>
        <dbReference type="ARBA" id="ARBA00022692"/>
    </source>
</evidence>
<feature type="transmembrane region" description="Helical" evidence="7">
    <location>
        <begin position="335"/>
        <end position="354"/>
    </location>
</feature>
<evidence type="ECO:0000256" key="1">
    <source>
        <dbReference type="ARBA" id="ARBA00004141"/>
    </source>
</evidence>
<evidence type="ECO:0000313" key="8">
    <source>
        <dbReference type="EMBL" id="TVY84472.1"/>
    </source>
</evidence>
<feature type="transmembrane region" description="Helical" evidence="7">
    <location>
        <begin position="303"/>
        <end position="323"/>
    </location>
</feature>
<feature type="transmembrane region" description="Helical" evidence="7">
    <location>
        <begin position="192"/>
        <end position="215"/>
    </location>
</feature>
<protein>
    <submittedName>
        <fullName evidence="8">Putative transporter SEO1</fullName>
    </submittedName>
</protein>
<sequence>MHSKRQGRAWYHWYAASDTHEERKLILKLDLLIIPYAVIAYWIKYIDQSNITNAYVSGLKEDLGFKSNQLVNLNAMYVTGAVIGQLPFTFIFPMFPMNYTIPSLELGWGIFTLLQYRAQSYGELMAYRFFVGIFEAAFFPGVHYVLGSWYRGDELGRRGGVFYVGQMLGTLTAGLIQSGTSANLDGVRGLAGWRWMFIISALMTIPVAIAGVFVWPGTPAKPNKLFLSDAELDLAVKRLKDVKSDTEEKVKLGRLQLLKKIATERRVYLLTFWDILFWNAGSTSYGGYLLWLKSLKRFSTAKVNQLGTTAPALGIFYVLFVNFSSDLLWGPSGAIAFAHVWNFTAMVILAIWDVPEAAKWFAFNSTYTQVAMSSVLYGWANDILRHDATERSIILTFMNLFAQSTTAWTGVLTFPTVEGPRFLKGWTFCAVNSFLLILFTYVVIGPLARKQERKLESETSSIDNIAEAQDGSAHDSGLVKDTKVITTPAQVPV</sequence>
<dbReference type="InterPro" id="IPR036259">
    <property type="entry name" value="MFS_trans_sf"/>
</dbReference>
<accession>A0A8T9CH37</accession>
<feature type="transmembrane region" description="Helical" evidence="7">
    <location>
        <begin position="267"/>
        <end position="291"/>
    </location>
</feature>
<feature type="transmembrane region" description="Helical" evidence="7">
    <location>
        <begin position="124"/>
        <end position="149"/>
    </location>
</feature>
<dbReference type="InterPro" id="IPR011701">
    <property type="entry name" value="MFS"/>
</dbReference>
<evidence type="ECO:0000256" key="6">
    <source>
        <dbReference type="ARBA" id="ARBA00037968"/>
    </source>
</evidence>
<proteinExistence type="inferred from homology"/>
<dbReference type="Pfam" id="PF07690">
    <property type="entry name" value="MFS_1"/>
    <property type="match status" value="1"/>
</dbReference>
<comment type="similarity">
    <text evidence="6">Belongs to the major facilitator superfamily. Allantoate permease family.</text>
</comment>
<keyword evidence="2" id="KW-0813">Transport</keyword>
<keyword evidence="3 7" id="KW-0812">Transmembrane</keyword>
<gene>
    <name evidence="8" type="primary">SEO1_1</name>
    <name evidence="8" type="ORF">LSUE1_G001166</name>
</gene>
<dbReference type="Gene3D" id="1.20.1250.20">
    <property type="entry name" value="MFS general substrate transporter like domains"/>
    <property type="match status" value="1"/>
</dbReference>
<dbReference type="EMBL" id="QGMK01000081">
    <property type="protein sequence ID" value="TVY84472.1"/>
    <property type="molecule type" value="Genomic_DNA"/>
</dbReference>
<feature type="transmembrane region" description="Helical" evidence="7">
    <location>
        <begin position="75"/>
        <end position="92"/>
    </location>
</feature>
<feature type="transmembrane region" description="Helical" evidence="7">
    <location>
        <begin position="161"/>
        <end position="180"/>
    </location>
</feature>
<keyword evidence="5 7" id="KW-0472">Membrane</keyword>
<evidence type="ECO:0000256" key="2">
    <source>
        <dbReference type="ARBA" id="ARBA00022448"/>
    </source>
</evidence>
<evidence type="ECO:0000256" key="5">
    <source>
        <dbReference type="ARBA" id="ARBA00023136"/>
    </source>
</evidence>
<dbReference type="AlphaFoldDB" id="A0A8T9CH37"/>
<evidence type="ECO:0000256" key="4">
    <source>
        <dbReference type="ARBA" id="ARBA00022989"/>
    </source>
</evidence>
<evidence type="ECO:0000313" key="9">
    <source>
        <dbReference type="Proteomes" id="UP000469558"/>
    </source>
</evidence>
<feature type="transmembrane region" description="Helical" evidence="7">
    <location>
        <begin position="392"/>
        <end position="413"/>
    </location>
</feature>
<dbReference type="GO" id="GO:0022857">
    <property type="term" value="F:transmembrane transporter activity"/>
    <property type="evidence" value="ECO:0007669"/>
    <property type="project" value="InterPro"/>
</dbReference>
<dbReference type="FunFam" id="1.20.1250.20:FF:000065">
    <property type="entry name" value="Putative MFS pantothenate transporter"/>
    <property type="match status" value="1"/>
</dbReference>